<dbReference type="RefSeq" id="WP_175051950.1">
    <property type="nucleotide sequence ID" value="NZ_CADIKC010000005.1"/>
</dbReference>
<dbReference type="Gene3D" id="1.10.443.10">
    <property type="entry name" value="Intergrase catalytic core"/>
    <property type="match status" value="1"/>
</dbReference>
<dbReference type="EMBL" id="CADIKC010000005">
    <property type="protein sequence ID" value="CAB3706785.1"/>
    <property type="molecule type" value="Genomic_DNA"/>
</dbReference>
<dbReference type="InterPro" id="IPR013762">
    <property type="entry name" value="Integrase-like_cat_sf"/>
</dbReference>
<dbReference type="InterPro" id="IPR011010">
    <property type="entry name" value="DNA_brk_join_enz"/>
</dbReference>
<keyword evidence="3" id="KW-1185">Reference proteome</keyword>
<evidence type="ECO:0000313" key="3">
    <source>
        <dbReference type="Proteomes" id="UP000494255"/>
    </source>
</evidence>
<dbReference type="AlphaFoldDB" id="A0A6J5BI28"/>
<evidence type="ECO:0000313" key="2">
    <source>
        <dbReference type="EMBL" id="CAB3706785.1"/>
    </source>
</evidence>
<name>A0A6J5BI28_9BURK</name>
<reference evidence="2 3" key="1">
    <citation type="submission" date="2020-04" db="EMBL/GenBank/DDBJ databases">
        <authorList>
            <person name="De Canck E."/>
        </authorList>
    </citation>
    <scope>NUCLEOTIDE SEQUENCE [LARGE SCALE GENOMIC DNA]</scope>
    <source>
        <strain evidence="2 3">LMG 24238</strain>
    </source>
</reference>
<dbReference type="GO" id="GO:0006310">
    <property type="term" value="P:DNA recombination"/>
    <property type="evidence" value="ECO:0007669"/>
    <property type="project" value="UniProtKB-KW"/>
</dbReference>
<accession>A0A6J5BI28</accession>
<dbReference type="GeneID" id="97042550"/>
<gene>
    <name evidence="2" type="ORF">LMG24238_03943</name>
</gene>
<protein>
    <submittedName>
        <fullName evidence="2">Uncharacterized protein</fullName>
    </submittedName>
</protein>
<dbReference type="Proteomes" id="UP000494255">
    <property type="component" value="Unassembled WGS sequence"/>
</dbReference>
<evidence type="ECO:0000256" key="1">
    <source>
        <dbReference type="ARBA" id="ARBA00023172"/>
    </source>
</evidence>
<dbReference type="GO" id="GO:0003677">
    <property type="term" value="F:DNA binding"/>
    <property type="evidence" value="ECO:0007669"/>
    <property type="project" value="InterPro"/>
</dbReference>
<sequence>MKLTRERSALVHRLVDEGGHLVATLDLSALEVSPVIAAALLRAHDAEYGHTAIETQKQVFRCIRKLILCLQQSKIAFQLPLPSSIANMFHDWLEASHLVGSTAQSHQNTVFTILRWCRRNTPEVISDHSFIGGHGFARNEPEKRKGVDEDSVKLILAHCYDEIEKIEARFEFGRRLVEGSYAESEENNFLSRTLIDLLRIGKGRIPNQHIIVNSKLSLSRRVAACGGLQYARSLVYLTTGDAFPFYMAVVTQTGGNPMAIRLLELNCIKPHPLRSDLEFLCWDKERAKSEQRQDYPVGKKWSAPNIVRRLLKLNESVRLDARSSMRSKVFLARGLRRDEPEVPSVQSFHNYLAAFIDRYKIQEFDFEDMRTTVARVLHKDSHDIEIPKKRLNHKNVKTTSRYTSIEEFPLQWHDKITEFQGILISQGSVEGVSKRNGGYEGIAKKPAETVFGFGCRDPFAGADGITPKGTRCTNFTGCSTCIGSVIPLDDPRVISRILAARVALEAAQQDALVHGWSSRFEAVYGDTLSIINTTILPSVSPVVMEKARKLMNVSSIPVLE</sequence>
<proteinExistence type="predicted"/>
<dbReference type="GO" id="GO:0015074">
    <property type="term" value="P:DNA integration"/>
    <property type="evidence" value="ECO:0007669"/>
    <property type="project" value="InterPro"/>
</dbReference>
<keyword evidence="1" id="KW-0233">DNA recombination</keyword>
<dbReference type="SUPFAM" id="SSF56349">
    <property type="entry name" value="DNA breaking-rejoining enzymes"/>
    <property type="match status" value="1"/>
</dbReference>
<organism evidence="2 3">
    <name type="scientific">Paraburkholderia sediminicola</name>
    <dbReference type="NCBI Taxonomy" id="458836"/>
    <lineage>
        <taxon>Bacteria</taxon>
        <taxon>Pseudomonadati</taxon>
        <taxon>Pseudomonadota</taxon>
        <taxon>Betaproteobacteria</taxon>
        <taxon>Burkholderiales</taxon>
        <taxon>Burkholderiaceae</taxon>
        <taxon>Paraburkholderia</taxon>
    </lineage>
</organism>